<evidence type="ECO:0000256" key="12">
    <source>
        <dbReference type="ARBA" id="ARBA00031158"/>
    </source>
</evidence>
<comment type="catalytic activity">
    <reaction evidence="15">
        <text>L-lysine + NADPH + O2 = N(6)-hydroxy-L-lysine + NADP(+) + H2O</text>
        <dbReference type="Rhea" id="RHEA:23228"/>
        <dbReference type="ChEBI" id="CHEBI:15377"/>
        <dbReference type="ChEBI" id="CHEBI:15379"/>
        <dbReference type="ChEBI" id="CHEBI:32551"/>
        <dbReference type="ChEBI" id="CHEBI:57783"/>
        <dbReference type="ChEBI" id="CHEBI:57820"/>
        <dbReference type="ChEBI" id="CHEBI:58349"/>
        <dbReference type="EC" id="1.14.13.59"/>
    </reaction>
</comment>
<proteinExistence type="inferred from homology"/>
<dbReference type="PANTHER" id="PTHR42802:SF1">
    <property type="entry name" value="L-ORNITHINE N(5)-MONOOXYGENASE"/>
    <property type="match status" value="1"/>
</dbReference>
<comment type="similarity">
    <text evidence="3">Belongs to the lysine N(6)-hydroxylase/L-ornithine N(5)-oxygenase family.</text>
</comment>
<dbReference type="PRINTS" id="PR00411">
    <property type="entry name" value="PNDRDTASEI"/>
</dbReference>
<evidence type="ECO:0000256" key="5">
    <source>
        <dbReference type="ARBA" id="ARBA00016406"/>
    </source>
</evidence>
<dbReference type="Gene3D" id="3.50.50.60">
    <property type="entry name" value="FAD/NAD(P)-binding domain"/>
    <property type="match status" value="1"/>
</dbReference>
<protein>
    <recommendedName>
        <fullName evidence="5">L-lysine N6-monooxygenase MbtG</fullName>
        <ecNumber evidence="4">1.14.13.59</ecNumber>
    </recommendedName>
    <alternativeName>
        <fullName evidence="14">Lysine 6-N-hydroxylase</fullName>
    </alternativeName>
    <alternativeName>
        <fullName evidence="13">Lysine N6-hydroxylase</fullName>
    </alternativeName>
    <alternativeName>
        <fullName evidence="11">Lysine-N-oxygenase</fullName>
    </alternativeName>
    <alternativeName>
        <fullName evidence="12">Mycobactin synthase protein G</fullName>
    </alternativeName>
</protein>
<evidence type="ECO:0000256" key="10">
    <source>
        <dbReference type="ARBA" id="ARBA00023033"/>
    </source>
</evidence>
<dbReference type="InterPro" id="IPR025700">
    <property type="entry name" value="Lys/Orn_oxygenase"/>
</dbReference>
<keyword evidence="9" id="KW-0560">Oxidoreductase</keyword>
<dbReference type="EC" id="1.14.13.59" evidence="4"/>
<keyword evidence="8" id="KW-0521">NADP</keyword>
<dbReference type="Pfam" id="PF13434">
    <property type="entry name" value="Lys_Orn_oxgnase"/>
    <property type="match status" value="1"/>
</dbReference>
<dbReference type="RefSeq" id="WP_073460445.1">
    <property type="nucleotide sequence ID" value="NZ_CALGVN010000002.1"/>
</dbReference>
<dbReference type="InterPro" id="IPR036188">
    <property type="entry name" value="FAD/NAD-bd_sf"/>
</dbReference>
<dbReference type="OrthoDB" id="7527071at2"/>
<evidence type="ECO:0000256" key="8">
    <source>
        <dbReference type="ARBA" id="ARBA00022857"/>
    </source>
</evidence>
<dbReference type="AlphaFoldDB" id="A0A1M7B0U4"/>
<dbReference type="PRINTS" id="PR00368">
    <property type="entry name" value="FADPNR"/>
</dbReference>
<keyword evidence="6" id="KW-0285">Flavoprotein</keyword>
<evidence type="ECO:0000256" key="3">
    <source>
        <dbReference type="ARBA" id="ARBA00007588"/>
    </source>
</evidence>
<dbReference type="Proteomes" id="UP000184363">
    <property type="component" value="Unassembled WGS sequence"/>
</dbReference>
<reference evidence="16 17" key="1">
    <citation type="submission" date="2016-11" db="EMBL/GenBank/DDBJ databases">
        <authorList>
            <person name="Jaros S."/>
            <person name="Januszkiewicz K."/>
            <person name="Wedrychowicz H."/>
        </authorList>
    </citation>
    <scope>NUCLEOTIDE SEQUENCE [LARGE SCALE GENOMIC DNA]</scope>
    <source>
        <strain evidence="16 17">DSM 43832</strain>
    </source>
</reference>
<evidence type="ECO:0000313" key="16">
    <source>
        <dbReference type="EMBL" id="SHL48561.1"/>
    </source>
</evidence>
<dbReference type="STRING" id="1848.SAMN05443637_1319"/>
<evidence type="ECO:0000256" key="9">
    <source>
        <dbReference type="ARBA" id="ARBA00023002"/>
    </source>
</evidence>
<comment type="cofactor">
    <cofactor evidence="1">
        <name>FAD</name>
        <dbReference type="ChEBI" id="CHEBI:57692"/>
    </cofactor>
</comment>
<evidence type="ECO:0000256" key="6">
    <source>
        <dbReference type="ARBA" id="ARBA00022630"/>
    </source>
</evidence>
<accession>A0A1M7B0U4</accession>
<keyword evidence="17" id="KW-1185">Reference proteome</keyword>
<keyword evidence="10" id="KW-0503">Monooxygenase</keyword>
<evidence type="ECO:0000256" key="1">
    <source>
        <dbReference type="ARBA" id="ARBA00001974"/>
    </source>
</evidence>
<comment type="pathway">
    <text evidence="2">Siderophore biosynthesis.</text>
</comment>
<organism evidence="16 17">
    <name type="scientific">Pseudonocardia thermophila</name>
    <dbReference type="NCBI Taxonomy" id="1848"/>
    <lineage>
        <taxon>Bacteria</taxon>
        <taxon>Bacillati</taxon>
        <taxon>Actinomycetota</taxon>
        <taxon>Actinomycetes</taxon>
        <taxon>Pseudonocardiales</taxon>
        <taxon>Pseudonocardiaceae</taxon>
        <taxon>Pseudonocardia</taxon>
    </lineage>
</organism>
<evidence type="ECO:0000256" key="4">
    <source>
        <dbReference type="ARBA" id="ARBA00013076"/>
    </source>
</evidence>
<keyword evidence="7" id="KW-0274">FAD</keyword>
<dbReference type="GO" id="GO:0047091">
    <property type="term" value="F:L-lysine 6-monooxygenase (NADPH) activity"/>
    <property type="evidence" value="ECO:0007669"/>
    <property type="project" value="UniProtKB-EC"/>
</dbReference>
<evidence type="ECO:0000313" key="17">
    <source>
        <dbReference type="Proteomes" id="UP000184363"/>
    </source>
</evidence>
<evidence type="ECO:0000256" key="7">
    <source>
        <dbReference type="ARBA" id="ARBA00022827"/>
    </source>
</evidence>
<evidence type="ECO:0000256" key="11">
    <source>
        <dbReference type="ARBA" id="ARBA00029939"/>
    </source>
</evidence>
<sequence>MPQASDGRVHDLVGVGFGPSNLALAIAVEEQGLPLSMRFLERQQAFGWHRGMLLEDATMQISYLKDLVTLRDPTSSYSFLAYLKERGRLVDFINYGSCFPTRMEFHDYLEWAAARFTDRVDYGTRVERITAVPGEPELLDVHTDGGRVLRARNVVLATGLRPHLPPGVQPSERVWHSHHLLHNIGTVRHARRVIVAGAGQSAAEALDHLHRTFPDAEVCAVFSRYGYSPADDSSFANRIFDPDAVDVFFGSRPETKSLILRYHANTNYSVVDPELIEALYRRHYYEKVTGRERLRFLNVSRIADVVPVDDATGEPQVELVVESLLDGSREVMRADFVVYATGYRPIDPCSLLGDLADDCLRDDAGHLQIERDYRIRTKPAVEAGIYVQGATEHSHGISSTLLSNVSVRAGEIAESIAARCGVLDRRPDLASL</sequence>
<name>A0A1M7B0U4_PSETH</name>
<evidence type="ECO:0000256" key="13">
    <source>
        <dbReference type="ARBA" id="ARBA00032493"/>
    </source>
</evidence>
<gene>
    <name evidence="16" type="ORF">SAMN05443637_1319</name>
</gene>
<dbReference type="EMBL" id="FRAP01000031">
    <property type="protein sequence ID" value="SHL48561.1"/>
    <property type="molecule type" value="Genomic_DNA"/>
</dbReference>
<dbReference type="PANTHER" id="PTHR42802">
    <property type="entry name" value="MONOOXYGENASE"/>
    <property type="match status" value="1"/>
</dbReference>
<evidence type="ECO:0000256" key="14">
    <source>
        <dbReference type="ARBA" id="ARBA00032738"/>
    </source>
</evidence>
<evidence type="ECO:0000256" key="2">
    <source>
        <dbReference type="ARBA" id="ARBA00004924"/>
    </source>
</evidence>
<evidence type="ECO:0000256" key="15">
    <source>
        <dbReference type="ARBA" id="ARBA00048407"/>
    </source>
</evidence>
<dbReference type="SUPFAM" id="SSF51905">
    <property type="entry name" value="FAD/NAD(P)-binding domain"/>
    <property type="match status" value="2"/>
</dbReference>